<dbReference type="OrthoDB" id="146908at2"/>
<dbReference type="PANTHER" id="PTHR32385:SF15">
    <property type="entry name" value="INOSITOL PHOSPHOCERAMIDE MANNOSYLTRANSFERASE 1"/>
    <property type="match status" value="1"/>
</dbReference>
<dbReference type="InterPro" id="IPR007577">
    <property type="entry name" value="GlycoTrfase_DXD_sugar-bd_CS"/>
</dbReference>
<dbReference type="InterPro" id="IPR051706">
    <property type="entry name" value="Glycosyltransferase_domain"/>
</dbReference>
<evidence type="ECO:0000256" key="1">
    <source>
        <dbReference type="ARBA" id="ARBA00022679"/>
    </source>
</evidence>
<dbReference type="STRING" id="81858.BST23_19830"/>
<dbReference type="Pfam" id="PF04488">
    <property type="entry name" value="Gly_transf_sug"/>
    <property type="match status" value="1"/>
</dbReference>
<proteinExistence type="predicted"/>
<dbReference type="GO" id="GO:0051999">
    <property type="term" value="P:mannosyl-inositol phosphorylceramide biosynthetic process"/>
    <property type="evidence" value="ECO:0007669"/>
    <property type="project" value="TreeGrafter"/>
</dbReference>
<evidence type="ECO:0000313" key="3">
    <source>
        <dbReference type="Proteomes" id="UP000192772"/>
    </source>
</evidence>
<evidence type="ECO:0000313" key="2">
    <source>
        <dbReference type="EMBL" id="ORA62789.1"/>
    </source>
</evidence>
<organism evidence="2 3">
    <name type="scientific">Mycolicibacterium elephantis</name>
    <dbReference type="NCBI Taxonomy" id="81858"/>
    <lineage>
        <taxon>Bacteria</taxon>
        <taxon>Bacillati</taxon>
        <taxon>Actinomycetota</taxon>
        <taxon>Actinomycetes</taxon>
        <taxon>Mycobacteriales</taxon>
        <taxon>Mycobacteriaceae</taxon>
        <taxon>Mycolicibacterium</taxon>
    </lineage>
</organism>
<protein>
    <recommendedName>
        <fullName evidence="4">Glycosyl transferase</fullName>
    </recommendedName>
</protein>
<dbReference type="Gene3D" id="3.90.550.20">
    <property type="match status" value="1"/>
</dbReference>
<dbReference type="GO" id="GO:0000030">
    <property type="term" value="F:mannosyltransferase activity"/>
    <property type="evidence" value="ECO:0007669"/>
    <property type="project" value="TreeGrafter"/>
</dbReference>
<sequence length="277" mass="31355">MPTESGMSPSEVVDNHRLRSEFMRRLIAATPDPPLGDHKSLPPRILVQFWDDADAVPMDVQECLDSWAVLETLGFQRWLFDDITAARFIAEHFSARHVLAFEKCRHPAMRSDFFRYSFMFQVGGFYVDADDVYLAGPLERLLSDGRLKLQPLCYDIATDSMCDPHRSTLIEEDASLIFYINTTPLIAPAGHPIIADALERATSNILNADEANRDIQSLTGPGNITGCLVRHAIELETSGATRDFEIVDGWTSIAESKWPLAYRSDRRNWRHWEQGDA</sequence>
<accession>A0A1X0CS22</accession>
<comment type="caution">
    <text evidence="2">The sequence shown here is derived from an EMBL/GenBank/DDBJ whole genome shotgun (WGS) entry which is preliminary data.</text>
</comment>
<gene>
    <name evidence="2" type="ORF">BST23_19830</name>
</gene>
<name>A0A1X0CS22_9MYCO</name>
<dbReference type="PANTHER" id="PTHR32385">
    <property type="entry name" value="MANNOSYL PHOSPHORYLINOSITOL CERAMIDE SYNTHASE"/>
    <property type="match status" value="1"/>
</dbReference>
<dbReference type="Proteomes" id="UP000192772">
    <property type="component" value="Unassembled WGS sequence"/>
</dbReference>
<dbReference type="AlphaFoldDB" id="A0A1X0CS22"/>
<dbReference type="EMBL" id="MVHP01000026">
    <property type="protein sequence ID" value="ORA62789.1"/>
    <property type="molecule type" value="Genomic_DNA"/>
</dbReference>
<dbReference type="GO" id="GO:0016020">
    <property type="term" value="C:membrane"/>
    <property type="evidence" value="ECO:0007669"/>
    <property type="project" value="GOC"/>
</dbReference>
<evidence type="ECO:0008006" key="4">
    <source>
        <dbReference type="Google" id="ProtNLM"/>
    </source>
</evidence>
<dbReference type="InterPro" id="IPR029044">
    <property type="entry name" value="Nucleotide-diphossugar_trans"/>
</dbReference>
<dbReference type="SUPFAM" id="SSF53448">
    <property type="entry name" value="Nucleotide-diphospho-sugar transferases"/>
    <property type="match status" value="1"/>
</dbReference>
<keyword evidence="1" id="KW-0808">Transferase</keyword>
<reference evidence="2 3" key="1">
    <citation type="submission" date="2017-02" db="EMBL/GenBank/DDBJ databases">
        <title>The new phylogeny of genus Mycobacterium.</title>
        <authorList>
            <person name="Tortoli E."/>
            <person name="Trovato A."/>
            <person name="Cirillo D.M."/>
        </authorList>
    </citation>
    <scope>NUCLEOTIDE SEQUENCE [LARGE SCALE GENOMIC DNA]</scope>
    <source>
        <strain evidence="2 3">FI-09383</strain>
    </source>
</reference>